<dbReference type="EMBL" id="RQFM01000027">
    <property type="protein sequence ID" value="TGK79296.1"/>
    <property type="molecule type" value="Genomic_DNA"/>
</dbReference>
<reference evidence="3 4" key="2">
    <citation type="journal article" date="2019" name="PLoS Negl. Trop. Dis.">
        <title>Revisiting the worldwide diversity of Leptospira species in the environment.</title>
        <authorList>
            <person name="Vincent A.T."/>
            <person name="Schiettekatte O."/>
            <person name="Bourhy P."/>
            <person name="Veyrier F.J."/>
            <person name="Picardeau M."/>
        </authorList>
    </citation>
    <scope>NUCLEOTIDE SEQUENCE [LARGE SCALE GENOMIC DNA]</scope>
    <source>
        <strain evidence="1 3">201800280</strain>
        <strain evidence="4">201800281</strain>
    </source>
</reference>
<dbReference type="AlphaFoldDB" id="A0A4R9IP64"/>
<evidence type="ECO:0000313" key="3">
    <source>
        <dbReference type="Proteomes" id="UP000297394"/>
    </source>
</evidence>
<organism evidence="1 3">
    <name type="scientific">Leptospira bourretii</name>
    <dbReference type="NCBI Taxonomy" id="2484962"/>
    <lineage>
        <taxon>Bacteria</taxon>
        <taxon>Pseudomonadati</taxon>
        <taxon>Spirochaetota</taxon>
        <taxon>Spirochaetia</taxon>
        <taxon>Leptospirales</taxon>
        <taxon>Leptospiraceae</taxon>
        <taxon>Leptospira</taxon>
    </lineage>
</organism>
<gene>
    <name evidence="1" type="ORF">EHQ23_16940</name>
    <name evidence="2" type="ORF">EHQ26_08730</name>
</gene>
<dbReference type="RefSeq" id="WP_135746691.1">
    <property type="nucleotide sequence ID" value="NZ_RQFL01000015.1"/>
</dbReference>
<dbReference type="Proteomes" id="UP000297918">
    <property type="component" value="Unassembled WGS sequence"/>
</dbReference>
<evidence type="ECO:0000313" key="2">
    <source>
        <dbReference type="EMBL" id="TGK92478.1"/>
    </source>
</evidence>
<dbReference type="EMBL" id="RQFL01000015">
    <property type="protein sequence ID" value="TGK92478.1"/>
    <property type="molecule type" value="Genomic_DNA"/>
</dbReference>
<name>A0A4R9IP64_9LEPT</name>
<sequence length="70" mass="7668">MNINKAVDKAYESKSLKEIADSPVSAIQGLSDGDADLLLKAFNVKTIRDLANIKYVKWAQAIVTLSDTEQ</sequence>
<protein>
    <submittedName>
        <fullName evidence="1">Uncharacterized protein</fullName>
    </submittedName>
</protein>
<dbReference type="OrthoDB" id="332209at2"/>
<comment type="caution">
    <text evidence="1">The sequence shown here is derived from an EMBL/GenBank/DDBJ whole genome shotgun (WGS) entry which is preliminary data.</text>
</comment>
<proteinExistence type="predicted"/>
<evidence type="ECO:0000313" key="4">
    <source>
        <dbReference type="Proteomes" id="UP000297918"/>
    </source>
</evidence>
<reference evidence="2" key="1">
    <citation type="submission" date="2018-10" db="EMBL/GenBank/DDBJ databases">
        <authorList>
            <person name="Vincent A.T."/>
            <person name="Schiettekatte O."/>
            <person name="Bourhy P."/>
            <person name="Veyrier F.J."/>
            <person name="Picardeau M."/>
        </authorList>
    </citation>
    <scope>NUCLEOTIDE SEQUENCE</scope>
    <source>
        <strain evidence="2">201800281</strain>
    </source>
</reference>
<dbReference type="Proteomes" id="UP000297394">
    <property type="component" value="Unassembled WGS sequence"/>
</dbReference>
<accession>A0A4R9IP64</accession>
<keyword evidence="4" id="KW-1185">Reference proteome</keyword>
<evidence type="ECO:0000313" key="1">
    <source>
        <dbReference type="EMBL" id="TGK79296.1"/>
    </source>
</evidence>